<feature type="compositionally biased region" description="Polar residues" evidence="1">
    <location>
        <begin position="168"/>
        <end position="178"/>
    </location>
</feature>
<evidence type="ECO:0000313" key="2">
    <source>
        <dbReference type="EMBL" id="CAH3147346.1"/>
    </source>
</evidence>
<sequence length="246" mass="27334">MCIYAYMNYYSPKCAAANRLVIVLTGPKNPRIPLSTRFVTTSRNNTSAKPQFSNHLGQITSNQTVLRYNMAGKRDPFERTIFRDGNRASRLLEQTAGESVQKMSNSRDVTAEVIKDPRSAARRFKSEENSSNRMQFPRARIQENADDPGIGSQVLPNQPSVHSGAVGQISQGHQQGPTAWDQNQNIAGMSVSQDLPGIVPPREISTFPQNADAVVGGVNYRRKAVCQETDGALGQRTKMRVYMKRF</sequence>
<organism evidence="2 3">
    <name type="scientific">Porites lobata</name>
    <dbReference type="NCBI Taxonomy" id="104759"/>
    <lineage>
        <taxon>Eukaryota</taxon>
        <taxon>Metazoa</taxon>
        <taxon>Cnidaria</taxon>
        <taxon>Anthozoa</taxon>
        <taxon>Hexacorallia</taxon>
        <taxon>Scleractinia</taxon>
        <taxon>Fungiina</taxon>
        <taxon>Poritidae</taxon>
        <taxon>Porites</taxon>
    </lineage>
</organism>
<protein>
    <submittedName>
        <fullName evidence="2">Uncharacterized protein</fullName>
    </submittedName>
</protein>
<evidence type="ECO:0000313" key="3">
    <source>
        <dbReference type="Proteomes" id="UP001159405"/>
    </source>
</evidence>
<proteinExistence type="predicted"/>
<feature type="region of interest" description="Disordered" evidence="1">
    <location>
        <begin position="144"/>
        <end position="178"/>
    </location>
</feature>
<reference evidence="2 3" key="1">
    <citation type="submission" date="2022-05" db="EMBL/GenBank/DDBJ databases">
        <authorList>
            <consortium name="Genoscope - CEA"/>
            <person name="William W."/>
        </authorList>
    </citation>
    <scope>NUCLEOTIDE SEQUENCE [LARGE SCALE GENOMIC DNA]</scope>
</reference>
<comment type="caution">
    <text evidence="2">The sequence shown here is derived from an EMBL/GenBank/DDBJ whole genome shotgun (WGS) entry which is preliminary data.</text>
</comment>
<dbReference type="Proteomes" id="UP001159405">
    <property type="component" value="Unassembled WGS sequence"/>
</dbReference>
<name>A0ABN8PS31_9CNID</name>
<dbReference type="EMBL" id="CALNXK010000081">
    <property type="protein sequence ID" value="CAH3147346.1"/>
    <property type="molecule type" value="Genomic_DNA"/>
</dbReference>
<keyword evidence="3" id="KW-1185">Reference proteome</keyword>
<accession>A0ABN8PS31</accession>
<evidence type="ECO:0000256" key="1">
    <source>
        <dbReference type="SAM" id="MobiDB-lite"/>
    </source>
</evidence>
<gene>
    <name evidence="2" type="ORF">PLOB_00046194</name>
</gene>